<keyword evidence="3" id="KW-1185">Reference proteome</keyword>
<dbReference type="EMBL" id="PKPP01005034">
    <property type="protein sequence ID" value="PWA61725.1"/>
    <property type="molecule type" value="Genomic_DNA"/>
</dbReference>
<name>A0A2U1MKD6_ARTAN</name>
<dbReference type="OrthoDB" id="1899337at2759"/>
<dbReference type="GO" id="GO:0000120">
    <property type="term" value="C:RNA polymerase I transcription regulator complex"/>
    <property type="evidence" value="ECO:0007669"/>
    <property type="project" value="InterPro"/>
</dbReference>
<dbReference type="AlphaFoldDB" id="A0A2U1MKD6"/>
<dbReference type="PANTHER" id="PTHR36720:SF1">
    <property type="entry name" value="TAF RNA POLYMERASE I SUBUNIT A"/>
    <property type="match status" value="1"/>
</dbReference>
<dbReference type="Proteomes" id="UP000245207">
    <property type="component" value="Unassembled WGS sequence"/>
</dbReference>
<dbReference type="STRING" id="35608.A0A2U1MKD6"/>
<dbReference type="GO" id="GO:0006360">
    <property type="term" value="P:transcription by RNA polymerase I"/>
    <property type="evidence" value="ECO:0007669"/>
    <property type="project" value="InterPro"/>
</dbReference>
<dbReference type="InterPro" id="IPR039495">
    <property type="entry name" value="TAF1A"/>
</dbReference>
<feature type="region of interest" description="Disordered" evidence="1">
    <location>
        <begin position="24"/>
        <end position="46"/>
    </location>
</feature>
<evidence type="ECO:0000256" key="1">
    <source>
        <dbReference type="SAM" id="MobiDB-lite"/>
    </source>
</evidence>
<organism evidence="2 3">
    <name type="scientific">Artemisia annua</name>
    <name type="common">Sweet wormwood</name>
    <dbReference type="NCBI Taxonomy" id="35608"/>
    <lineage>
        <taxon>Eukaryota</taxon>
        <taxon>Viridiplantae</taxon>
        <taxon>Streptophyta</taxon>
        <taxon>Embryophyta</taxon>
        <taxon>Tracheophyta</taxon>
        <taxon>Spermatophyta</taxon>
        <taxon>Magnoliopsida</taxon>
        <taxon>eudicotyledons</taxon>
        <taxon>Gunneridae</taxon>
        <taxon>Pentapetalae</taxon>
        <taxon>asterids</taxon>
        <taxon>campanulids</taxon>
        <taxon>Asterales</taxon>
        <taxon>Asteraceae</taxon>
        <taxon>Asteroideae</taxon>
        <taxon>Anthemideae</taxon>
        <taxon>Artemisiinae</taxon>
        <taxon>Artemisia</taxon>
    </lineage>
</organism>
<dbReference type="PANTHER" id="PTHR36720">
    <property type="entry name" value="TAF RNA POLYMERASE I SUBUNIT A"/>
    <property type="match status" value="1"/>
</dbReference>
<feature type="region of interest" description="Disordered" evidence="1">
    <location>
        <begin position="232"/>
        <end position="277"/>
    </location>
</feature>
<dbReference type="Pfam" id="PF14929">
    <property type="entry name" value="TAF1_subA"/>
    <property type="match status" value="1"/>
</dbReference>
<proteinExistence type="predicted"/>
<evidence type="ECO:0000313" key="2">
    <source>
        <dbReference type="EMBL" id="PWA61725.1"/>
    </source>
</evidence>
<comment type="caution">
    <text evidence="2">The sequence shown here is derived from an EMBL/GenBank/DDBJ whole genome shotgun (WGS) entry which is preliminary data.</text>
</comment>
<evidence type="ECO:0000313" key="3">
    <source>
        <dbReference type="Proteomes" id="UP000245207"/>
    </source>
</evidence>
<reference evidence="2 3" key="1">
    <citation type="journal article" date="2018" name="Mol. Plant">
        <title>The genome of Artemisia annua provides insight into the evolution of Asteraceae family and artemisinin biosynthesis.</title>
        <authorList>
            <person name="Shen Q."/>
            <person name="Zhang L."/>
            <person name="Liao Z."/>
            <person name="Wang S."/>
            <person name="Yan T."/>
            <person name="Shi P."/>
            <person name="Liu M."/>
            <person name="Fu X."/>
            <person name="Pan Q."/>
            <person name="Wang Y."/>
            <person name="Lv Z."/>
            <person name="Lu X."/>
            <person name="Zhang F."/>
            <person name="Jiang W."/>
            <person name="Ma Y."/>
            <person name="Chen M."/>
            <person name="Hao X."/>
            <person name="Li L."/>
            <person name="Tang Y."/>
            <person name="Lv G."/>
            <person name="Zhou Y."/>
            <person name="Sun X."/>
            <person name="Brodelius P.E."/>
            <person name="Rose J.K.C."/>
            <person name="Tang K."/>
        </authorList>
    </citation>
    <scope>NUCLEOTIDE SEQUENCE [LARGE SCALE GENOMIC DNA]</scope>
    <source>
        <strain evidence="3">cv. Huhao1</strain>
        <tissue evidence="2">Leaf</tissue>
    </source>
</reference>
<accession>A0A2U1MKD6</accession>
<gene>
    <name evidence="2" type="ORF">CTI12_AA370610</name>
</gene>
<protein>
    <submittedName>
        <fullName evidence="2">Ran GTPase</fullName>
    </submittedName>
</protein>
<feature type="compositionally biased region" description="Polar residues" evidence="1">
    <location>
        <begin position="232"/>
        <end position="246"/>
    </location>
</feature>
<feature type="compositionally biased region" description="Polar residues" evidence="1">
    <location>
        <begin position="254"/>
        <end position="277"/>
    </location>
</feature>
<sequence length="631" mass="72080">MDDQNDDVSFEFNEEQEQKLEQALANTKLKSTKTKKSKKQTDDVIATSSKKQRNIKGVILSITKPSYTLKGQIGRSLRSEHRDRLRYLFRQLVRSQNWDELSGVLSVLLKATRRDGGLLSNRRKYSATLKLLEHMGVAKVKPRKIQQVYEIWMKKDYAVTKSKRSPIKGSFDVQLEYILFCLSRGNNDGAYQAVLSLLQEGNMTSDPKASLVAGLTFSQLWYNSIQKEMQLQDSLESSSPTQSGMSGPQKIMSIDQSNGQSAVEVQDSGHYSQPDSNTSIRFGKVIDPDEVVDRVAKVKIEVDYDLKREIPEYEDIHMNSVESDQSGAVLRFPHTGNKRFGSVFYARDLETFLLPFRYSSINTFEDFVSLQRRIKNDHYKAAVKHLQNALHSTPPAFEALLPLIQMLLLGDQVKEAIEEVESAVRSSEAALPFRLKASLLEHFSNEDVTKLCICFEDALKKDPTCSHSLAKLINLHHDGHYSIEKLVEMIALHLDATYADSHIWKEFASCFIRLAQCDEDRLSSCGNSYGDSYTERVKHVPDMFKDNVSRKNWRLRCRWWLTRHFTQTILASEVASGNVELLAYKAASACHLYGPESKYVVNAYKYLKKEKSQERSILKMHMENAIGFYTR</sequence>